<evidence type="ECO:0000313" key="1">
    <source>
        <dbReference type="EMBL" id="UVK59049.1"/>
    </source>
</evidence>
<accession>A0A9E7TXM8</accession>
<keyword evidence="2" id="KW-1185">Reference proteome</keyword>
<gene>
    <name evidence="1" type="primary">31</name>
    <name evidence="1" type="ORF">SEA_CEN1621_31</name>
</gene>
<proteinExistence type="predicted"/>
<dbReference type="Proteomes" id="UP001058660">
    <property type="component" value="Segment"/>
</dbReference>
<protein>
    <submittedName>
        <fullName evidence="1">Uncharacterized protein</fullName>
    </submittedName>
</protein>
<sequence>MTATPRKPRPLGPVHIAPEAPRKLAAGARVALAADPSLRGKVRTVNPGERHVIEWEDGTTSVEVRSALLSLFTTQTRQPRSRKGAA</sequence>
<dbReference type="EMBL" id="ON970568">
    <property type="protein sequence ID" value="UVK59049.1"/>
    <property type="molecule type" value="Genomic_DNA"/>
</dbReference>
<name>A0A9E7TXM8_9CAUD</name>
<organism evidence="1 2">
    <name type="scientific">Microbacterium phage Cen1621</name>
    <dbReference type="NCBI Taxonomy" id="2965191"/>
    <lineage>
        <taxon>Viruses</taxon>
        <taxon>Duplodnaviria</taxon>
        <taxon>Heunggongvirae</taxon>
        <taxon>Uroviricota</taxon>
        <taxon>Caudoviricetes</taxon>
        <taxon>Casidaviridae</taxon>
        <taxon>Cenunavirus</taxon>
        <taxon>Cenunavirus Cen1621</taxon>
    </lineage>
</organism>
<reference evidence="1" key="1">
    <citation type="submission" date="2022-07" db="EMBL/GenBank/DDBJ databases">
        <authorList>
            <person name="Torres-Arroyo K.M."/>
            <person name="Cardona-Perez A.V."/>
            <person name="Cruz-Vazquez C.O."/>
            <person name="Davila-Rivera B.E."/>
            <person name="Flores-Rivera E.M."/>
            <person name="Morales-Rodriguez J."/>
            <person name="Ramirez-Renta G.M."/>
            <person name="Ramos-Rodriguez C.M."/>
            <person name="Rodriguez-Rivera J.M."/>
            <person name="Toledo-Marrero N."/>
            <person name="Velazquez-Nunez L.D."/>
            <person name="Velez-Alicea A.S."/>
            <person name="Vazquez E."/>
            <person name="Balish M.F."/>
            <person name="Garlena R.A."/>
            <person name="Russell D.A."/>
            <person name="Jacobs-Sera D."/>
            <person name="Hatfull G.F."/>
        </authorList>
    </citation>
    <scope>NUCLEOTIDE SEQUENCE</scope>
</reference>
<evidence type="ECO:0000313" key="2">
    <source>
        <dbReference type="Proteomes" id="UP001058660"/>
    </source>
</evidence>